<reference evidence="2" key="1">
    <citation type="journal article" date="2019" name="Int. J. Syst. Evol. Microbiol.">
        <title>The Global Catalogue of Microorganisms (GCM) 10K type strain sequencing project: providing services to taxonomists for standard genome sequencing and annotation.</title>
        <authorList>
            <consortium name="The Broad Institute Genomics Platform"/>
            <consortium name="The Broad Institute Genome Sequencing Center for Infectious Disease"/>
            <person name="Wu L."/>
            <person name="Ma J."/>
        </authorList>
    </citation>
    <scope>NUCLEOTIDE SEQUENCE [LARGE SCALE GENOMIC DNA]</scope>
    <source>
        <strain evidence="2">CCM 8930</strain>
    </source>
</reference>
<comment type="caution">
    <text evidence="1">The sequence shown here is derived from an EMBL/GenBank/DDBJ whole genome shotgun (WGS) entry which is preliminary data.</text>
</comment>
<keyword evidence="2" id="KW-1185">Reference proteome</keyword>
<evidence type="ECO:0000313" key="1">
    <source>
        <dbReference type="EMBL" id="MFC6201254.1"/>
    </source>
</evidence>
<gene>
    <name evidence="1" type="ORF">ACFP1L_05005</name>
</gene>
<protein>
    <submittedName>
        <fullName evidence="1">Uncharacterized protein</fullName>
    </submittedName>
</protein>
<dbReference type="RefSeq" id="WP_137615907.1">
    <property type="nucleotide sequence ID" value="NZ_BJDI01000004.1"/>
</dbReference>
<dbReference type="Proteomes" id="UP001596171">
    <property type="component" value="Unassembled WGS sequence"/>
</dbReference>
<name>A0ABW1SIC2_9LACO</name>
<organism evidence="1 2">
    <name type="scientific">Lactiplantibacillus nangangensis</name>
    <dbReference type="NCBI Taxonomy" id="2559917"/>
    <lineage>
        <taxon>Bacteria</taxon>
        <taxon>Bacillati</taxon>
        <taxon>Bacillota</taxon>
        <taxon>Bacilli</taxon>
        <taxon>Lactobacillales</taxon>
        <taxon>Lactobacillaceae</taxon>
        <taxon>Lactiplantibacillus</taxon>
    </lineage>
</organism>
<dbReference type="EMBL" id="JBHSSE010000011">
    <property type="protein sequence ID" value="MFC6201254.1"/>
    <property type="molecule type" value="Genomic_DNA"/>
</dbReference>
<sequence length="132" mass="14721">MMKIEIKQNDLTVIKEACEYASQQLEQAGRAYDSIIAICDLIHPGLRAIATGNENYFKADVKRLRSIVEDRENTIYSSMMVFQNMDDLAMDIDEKTAHIGEAIEDISNAINRVNVDGNPVNNGVNDVLTGEN</sequence>
<proteinExistence type="predicted"/>
<evidence type="ECO:0000313" key="2">
    <source>
        <dbReference type="Proteomes" id="UP001596171"/>
    </source>
</evidence>
<accession>A0ABW1SIC2</accession>